<feature type="domain" description="Protein kinase" evidence="22">
    <location>
        <begin position="554"/>
        <end position="812"/>
    </location>
</feature>
<evidence type="ECO:0000256" key="13">
    <source>
        <dbReference type="ARBA" id="ARBA00022840"/>
    </source>
</evidence>
<evidence type="ECO:0000256" key="11">
    <source>
        <dbReference type="ARBA" id="ARBA00022801"/>
    </source>
</evidence>
<comment type="subcellular location">
    <subcellularLocation>
        <location evidence="2">Endoplasmic reticulum membrane</location>
        <topology evidence="2">Single-pass type I membrane protein</topology>
    </subcellularLocation>
</comment>
<evidence type="ECO:0000256" key="8">
    <source>
        <dbReference type="ARBA" id="ARBA00022729"/>
    </source>
</evidence>
<dbReference type="GO" id="GO:0080090">
    <property type="term" value="P:regulation of primary metabolic process"/>
    <property type="evidence" value="ECO:0007669"/>
    <property type="project" value="UniProtKB-ARBA"/>
</dbReference>
<evidence type="ECO:0000313" key="25">
    <source>
        <dbReference type="Proteomes" id="UP001159428"/>
    </source>
</evidence>
<dbReference type="InterPro" id="IPR008271">
    <property type="entry name" value="Ser/Thr_kinase_AS"/>
</dbReference>
<keyword evidence="4" id="KW-0723">Serine/threonine-protein kinase</keyword>
<evidence type="ECO:0000256" key="9">
    <source>
        <dbReference type="ARBA" id="ARBA00022741"/>
    </source>
</evidence>
<keyword evidence="14 20" id="KW-1133">Transmembrane helix</keyword>
<dbReference type="Gene3D" id="3.30.200.20">
    <property type="entry name" value="Phosphorylase Kinase, domain 1"/>
    <property type="match status" value="1"/>
</dbReference>
<dbReference type="GO" id="GO:0036498">
    <property type="term" value="P:IRE1-mediated unfolded protein response"/>
    <property type="evidence" value="ECO:0007669"/>
    <property type="project" value="TreeGrafter"/>
</dbReference>
<evidence type="ECO:0000256" key="3">
    <source>
        <dbReference type="ARBA" id="ARBA00012513"/>
    </source>
</evidence>
<evidence type="ECO:0000259" key="23">
    <source>
        <dbReference type="PROSITE" id="PS51392"/>
    </source>
</evidence>
<dbReference type="Gene3D" id="2.130.10.10">
    <property type="entry name" value="YVTN repeat-like/Quinoprotein amine dehydrogenase"/>
    <property type="match status" value="1"/>
</dbReference>
<organism evidence="24 25">
    <name type="scientific">Pocillopora meandrina</name>
    <dbReference type="NCBI Taxonomy" id="46732"/>
    <lineage>
        <taxon>Eukaryota</taxon>
        <taxon>Metazoa</taxon>
        <taxon>Cnidaria</taxon>
        <taxon>Anthozoa</taxon>
        <taxon>Hexacorallia</taxon>
        <taxon>Scleractinia</taxon>
        <taxon>Astrocoeniina</taxon>
        <taxon>Pocilloporidae</taxon>
        <taxon>Pocillopora</taxon>
    </lineage>
</organism>
<comment type="catalytic activity">
    <reaction evidence="17">
        <text>L-threonyl-[protein] + ATP = O-phospho-L-threonyl-[protein] + ADP + H(+)</text>
        <dbReference type="Rhea" id="RHEA:46608"/>
        <dbReference type="Rhea" id="RHEA-COMP:11060"/>
        <dbReference type="Rhea" id="RHEA-COMP:11605"/>
        <dbReference type="ChEBI" id="CHEBI:15378"/>
        <dbReference type="ChEBI" id="CHEBI:30013"/>
        <dbReference type="ChEBI" id="CHEBI:30616"/>
        <dbReference type="ChEBI" id="CHEBI:61977"/>
        <dbReference type="ChEBI" id="CHEBI:456216"/>
        <dbReference type="EC" id="2.7.11.1"/>
    </reaction>
</comment>
<evidence type="ECO:0000259" key="22">
    <source>
        <dbReference type="PROSITE" id="PS50011"/>
    </source>
</evidence>
<dbReference type="SUPFAM" id="SSF56112">
    <property type="entry name" value="Protein kinase-like (PK-like)"/>
    <property type="match status" value="1"/>
</dbReference>
<evidence type="ECO:0000256" key="14">
    <source>
        <dbReference type="ARBA" id="ARBA00022989"/>
    </source>
</evidence>
<dbReference type="PROSITE" id="PS51392">
    <property type="entry name" value="KEN"/>
    <property type="match status" value="1"/>
</dbReference>
<evidence type="ECO:0000256" key="10">
    <source>
        <dbReference type="ARBA" id="ARBA00022777"/>
    </source>
</evidence>
<dbReference type="InterPro" id="IPR000719">
    <property type="entry name" value="Prot_kinase_dom"/>
</dbReference>
<evidence type="ECO:0000256" key="12">
    <source>
        <dbReference type="ARBA" id="ARBA00022824"/>
    </source>
</evidence>
<dbReference type="PANTHER" id="PTHR13954">
    <property type="entry name" value="IRE1-RELATED"/>
    <property type="match status" value="1"/>
</dbReference>
<comment type="caution">
    <text evidence="24">The sequence shown here is derived from an EMBL/GenBank/DDBJ whole genome shotgun (WGS) entry which is preliminary data.</text>
</comment>
<sequence>MSRCTIFGLYLGLILFVSWHSVVASEEARTLSVPESLLFISTLDGTMHAVKKQTGDVRWSLKEDAVIQTPVFLCPGAIFIPDPKDGSLYAFGSAHDGLKKLPFTIPELVRASPCRSSDGILYTGRKTDVWYAIDLDTGIKQQTLKLDGTETVCPMMSNKRAPVFLGRTEYMITMYDSKSREKRWNATFHDYSSHLAQDVDYDLHHMCSSSDGFMVTMDASTGEILWTKNYGSPVVGIYRMDNEALLKVKVNHIAKETLKHLIGANTSSSSHQNTFLGDGGEIVLQPTLYIGEHAGGLYALPSLVEEGSPLVEAKVLLIEGPRSGVPKTVNPTKSSDAVSAREHSANISPPVRRPVQQPKVLEPKAALLLGHHQVPLVANPQLHITHIPDKLMPMYMHHHHLHNMKMTPKRIEKTNAREEDRRHQQEMFEMMKIHQRLLYTIIATIGIPVVLLVVFFIEVLIAYIALGFSNVMYIKDIHLVFVAIFLKLAQALVTCLYFIFALQRSTRQSAVSSKRSSPPSSSSSSSSSQRVHEQNAEQSPEVLSRLVSVGKISFSLKNVLGRGCEGTVVYKGKFDGRDAAVKRILPECFTFADREVDLLRESDAHPNVIRYFCTEEDQQFRYIALELCEATLQEYVEDPTFERHGLTPVTVLNQAMSGLTHLHSLNIVHRDIKPHNVLISKRSVSGEVKAMISDFGLCKKLAYGRNSATCQTGAIGTDGWIAPEMFKPDNKMKCSVDIFSSGCVFYYVLSGGLHPFGDQYRRQANIVAGDFDVEKIINCELVTEAKDLIRMMLKPCPSERPSAKEILKHPFFWSREKQLAFFQDVSDRIEKESEESDLLVLLQKDSIPVVRGDWKVHLGSELQEDLRKFRTYKGSHVRDLLRAMRNKKHHYRELPDHVKEALGTVPDGYMRYFSSRFPRLLMHTYNAMASCKSEPVFQTYFSQKEPLA</sequence>
<evidence type="ECO:0000256" key="16">
    <source>
        <dbReference type="ARBA" id="ARBA00023268"/>
    </source>
</evidence>
<dbReference type="PROSITE" id="PS50011">
    <property type="entry name" value="PROTEIN_KINASE_DOM"/>
    <property type="match status" value="1"/>
</dbReference>
<dbReference type="PANTHER" id="PTHR13954:SF6">
    <property type="entry name" value="NON-SPECIFIC SERINE_THREONINE PROTEIN KINASE"/>
    <property type="match status" value="1"/>
</dbReference>
<dbReference type="SMART" id="SM00564">
    <property type="entry name" value="PQQ"/>
    <property type="match status" value="5"/>
</dbReference>
<dbReference type="GO" id="GO:0005524">
    <property type="term" value="F:ATP binding"/>
    <property type="evidence" value="ECO:0007669"/>
    <property type="project" value="UniProtKB-KW"/>
</dbReference>
<evidence type="ECO:0000256" key="2">
    <source>
        <dbReference type="ARBA" id="ARBA00004115"/>
    </source>
</evidence>
<evidence type="ECO:0000256" key="5">
    <source>
        <dbReference type="ARBA" id="ARBA00022553"/>
    </source>
</evidence>
<dbReference type="SMART" id="SM00580">
    <property type="entry name" value="PUG"/>
    <property type="match status" value="1"/>
</dbReference>
<feature type="compositionally biased region" description="Low complexity" evidence="19">
    <location>
        <begin position="512"/>
        <end position="528"/>
    </location>
</feature>
<feature type="region of interest" description="Disordered" evidence="19">
    <location>
        <begin position="326"/>
        <end position="352"/>
    </location>
</feature>
<evidence type="ECO:0000256" key="21">
    <source>
        <dbReference type="SAM" id="SignalP"/>
    </source>
</evidence>
<evidence type="ECO:0000256" key="1">
    <source>
        <dbReference type="ARBA" id="ARBA00001946"/>
    </source>
</evidence>
<keyword evidence="5" id="KW-0597">Phosphoprotein</keyword>
<keyword evidence="7 20" id="KW-0812">Transmembrane</keyword>
<dbReference type="Gene3D" id="1.20.1440.180">
    <property type="entry name" value="KEN domain"/>
    <property type="match status" value="1"/>
</dbReference>
<dbReference type="GO" id="GO:0004674">
    <property type="term" value="F:protein serine/threonine kinase activity"/>
    <property type="evidence" value="ECO:0007669"/>
    <property type="project" value="UniProtKB-KW"/>
</dbReference>
<dbReference type="InterPro" id="IPR011009">
    <property type="entry name" value="Kinase-like_dom_sf"/>
</dbReference>
<dbReference type="GO" id="GO:0010468">
    <property type="term" value="P:regulation of gene expression"/>
    <property type="evidence" value="ECO:0007669"/>
    <property type="project" value="UniProtKB-ARBA"/>
</dbReference>
<feature type="chain" id="PRO_5043415137" description="non-specific serine/threonine protein kinase" evidence="21">
    <location>
        <begin position="25"/>
        <end position="948"/>
    </location>
</feature>
<keyword evidence="11" id="KW-0378">Hydrolase</keyword>
<evidence type="ECO:0000256" key="7">
    <source>
        <dbReference type="ARBA" id="ARBA00022692"/>
    </source>
</evidence>
<dbReference type="CDD" id="cd13982">
    <property type="entry name" value="STKc_IRE1"/>
    <property type="match status" value="1"/>
</dbReference>
<dbReference type="FunFam" id="1.20.1440.180:FF:000001">
    <property type="entry name" value="Serine/threonine-protein kinase/endoribonuclease IRE1"/>
    <property type="match status" value="1"/>
</dbReference>
<dbReference type="CDD" id="cd10422">
    <property type="entry name" value="RNase_Ire1"/>
    <property type="match status" value="1"/>
</dbReference>
<dbReference type="InterPro" id="IPR015943">
    <property type="entry name" value="WD40/YVTN_repeat-like_dom_sf"/>
</dbReference>
<gene>
    <name evidence="24" type="ORF">PMEA_00017985</name>
</gene>
<dbReference type="Gene3D" id="1.10.510.10">
    <property type="entry name" value="Transferase(Phosphotransferase) domain 1"/>
    <property type="match status" value="1"/>
</dbReference>
<dbReference type="PROSITE" id="PS00108">
    <property type="entry name" value="PROTEIN_KINASE_ST"/>
    <property type="match status" value="1"/>
</dbReference>
<dbReference type="GO" id="GO:0006397">
    <property type="term" value="P:mRNA processing"/>
    <property type="evidence" value="ECO:0007669"/>
    <property type="project" value="InterPro"/>
</dbReference>
<dbReference type="InterPro" id="IPR038357">
    <property type="entry name" value="KEN_sf"/>
</dbReference>
<keyword evidence="12" id="KW-0256">Endoplasmic reticulum</keyword>
<feature type="signal peptide" evidence="21">
    <location>
        <begin position="1"/>
        <end position="24"/>
    </location>
</feature>
<evidence type="ECO:0000256" key="18">
    <source>
        <dbReference type="ARBA" id="ARBA00048679"/>
    </source>
</evidence>
<dbReference type="FunFam" id="3.30.200.20:FF:000077">
    <property type="entry name" value="Putative Serine/threonine-protein kinase/endoribonuclease IRE1"/>
    <property type="match status" value="1"/>
</dbReference>
<evidence type="ECO:0000313" key="24">
    <source>
        <dbReference type="EMBL" id="CAH3137220.1"/>
    </source>
</evidence>
<dbReference type="GO" id="GO:0004521">
    <property type="term" value="F:RNA endonuclease activity"/>
    <property type="evidence" value="ECO:0007669"/>
    <property type="project" value="InterPro"/>
</dbReference>
<feature type="domain" description="KEN" evidence="23">
    <location>
        <begin position="815"/>
        <end position="943"/>
    </location>
</feature>
<dbReference type="SMART" id="SM00220">
    <property type="entry name" value="S_TKc"/>
    <property type="match status" value="1"/>
</dbReference>
<dbReference type="CDD" id="cd09769">
    <property type="entry name" value="Luminal_IRE1"/>
    <property type="match status" value="1"/>
</dbReference>
<comment type="cofactor">
    <cofactor evidence="1">
        <name>Mg(2+)</name>
        <dbReference type="ChEBI" id="CHEBI:18420"/>
    </cofactor>
</comment>
<dbReference type="InterPro" id="IPR018391">
    <property type="entry name" value="PQQ_b-propeller_rpt"/>
</dbReference>
<keyword evidence="25" id="KW-1185">Reference proteome</keyword>
<dbReference type="Pfam" id="PF06479">
    <property type="entry name" value="Ribonuc_2-5A"/>
    <property type="match status" value="1"/>
</dbReference>
<proteinExistence type="predicted"/>
<evidence type="ECO:0000256" key="6">
    <source>
        <dbReference type="ARBA" id="ARBA00022679"/>
    </source>
</evidence>
<evidence type="ECO:0000256" key="17">
    <source>
        <dbReference type="ARBA" id="ARBA00047899"/>
    </source>
</evidence>
<dbReference type="EC" id="2.7.11.1" evidence="3"/>
<dbReference type="EMBL" id="CALNXJ010000031">
    <property type="protein sequence ID" value="CAH3137220.1"/>
    <property type="molecule type" value="Genomic_DNA"/>
</dbReference>
<comment type="catalytic activity">
    <reaction evidence="18">
        <text>L-seryl-[protein] + ATP = O-phospho-L-seryl-[protein] + ADP + H(+)</text>
        <dbReference type="Rhea" id="RHEA:17989"/>
        <dbReference type="Rhea" id="RHEA-COMP:9863"/>
        <dbReference type="Rhea" id="RHEA-COMP:11604"/>
        <dbReference type="ChEBI" id="CHEBI:15378"/>
        <dbReference type="ChEBI" id="CHEBI:29999"/>
        <dbReference type="ChEBI" id="CHEBI:30616"/>
        <dbReference type="ChEBI" id="CHEBI:83421"/>
        <dbReference type="ChEBI" id="CHEBI:456216"/>
        <dbReference type="EC" id="2.7.11.1"/>
    </reaction>
</comment>
<dbReference type="Pfam" id="PF00069">
    <property type="entry name" value="Pkinase"/>
    <property type="match status" value="1"/>
</dbReference>
<dbReference type="GO" id="GO:0016787">
    <property type="term" value="F:hydrolase activity"/>
    <property type="evidence" value="ECO:0007669"/>
    <property type="project" value="UniProtKB-KW"/>
</dbReference>
<feature type="transmembrane region" description="Helical" evidence="20">
    <location>
        <begin position="437"/>
        <end position="466"/>
    </location>
</feature>
<dbReference type="InterPro" id="IPR045133">
    <property type="entry name" value="IRE1/2-like"/>
</dbReference>
<keyword evidence="6" id="KW-0808">Transferase</keyword>
<dbReference type="SUPFAM" id="SSF50998">
    <property type="entry name" value="Quinoprotein alcohol dehydrogenase-like"/>
    <property type="match status" value="1"/>
</dbReference>
<evidence type="ECO:0000256" key="19">
    <source>
        <dbReference type="SAM" id="MobiDB-lite"/>
    </source>
</evidence>
<feature type="transmembrane region" description="Helical" evidence="20">
    <location>
        <begin position="478"/>
        <end position="500"/>
    </location>
</feature>
<reference evidence="24 25" key="1">
    <citation type="submission" date="2022-05" db="EMBL/GenBank/DDBJ databases">
        <authorList>
            <consortium name="Genoscope - CEA"/>
            <person name="William W."/>
        </authorList>
    </citation>
    <scope>NUCLEOTIDE SEQUENCE [LARGE SCALE GENOMIC DNA]</scope>
</reference>
<keyword evidence="10" id="KW-0418">Kinase</keyword>
<dbReference type="GO" id="GO:0051082">
    <property type="term" value="F:unfolded protein binding"/>
    <property type="evidence" value="ECO:0007669"/>
    <property type="project" value="TreeGrafter"/>
</dbReference>
<keyword evidence="8 21" id="KW-0732">Signal</keyword>
<dbReference type="Proteomes" id="UP001159428">
    <property type="component" value="Unassembled WGS sequence"/>
</dbReference>
<protein>
    <recommendedName>
        <fullName evidence="3">non-specific serine/threonine protein kinase</fullName>
        <ecNumber evidence="3">2.7.11.1</ecNumber>
    </recommendedName>
</protein>
<accession>A0AAU9X6C9</accession>
<keyword evidence="15 20" id="KW-0472">Membrane</keyword>
<keyword evidence="13" id="KW-0067">ATP-binding</keyword>
<feature type="region of interest" description="Disordered" evidence="19">
    <location>
        <begin position="511"/>
        <end position="539"/>
    </location>
</feature>
<dbReference type="InterPro" id="IPR010513">
    <property type="entry name" value="KEN_dom"/>
</dbReference>
<name>A0AAU9X6C9_9CNID</name>
<dbReference type="GO" id="GO:0070059">
    <property type="term" value="P:intrinsic apoptotic signaling pathway in response to endoplasmic reticulum stress"/>
    <property type="evidence" value="ECO:0007669"/>
    <property type="project" value="TreeGrafter"/>
</dbReference>
<keyword evidence="16" id="KW-0511">Multifunctional enzyme</keyword>
<dbReference type="InterPro" id="IPR011047">
    <property type="entry name" value="Quinoprotein_ADH-like_sf"/>
</dbReference>
<keyword evidence="9" id="KW-0547">Nucleotide-binding</keyword>
<evidence type="ECO:0000256" key="4">
    <source>
        <dbReference type="ARBA" id="ARBA00022527"/>
    </source>
</evidence>
<evidence type="ECO:0000256" key="20">
    <source>
        <dbReference type="SAM" id="Phobius"/>
    </source>
</evidence>
<dbReference type="AlphaFoldDB" id="A0AAU9X6C9"/>
<evidence type="ECO:0000256" key="15">
    <source>
        <dbReference type="ARBA" id="ARBA00023136"/>
    </source>
</evidence>
<dbReference type="GO" id="GO:1990604">
    <property type="term" value="C:IRE1-TRAF2-ASK1 complex"/>
    <property type="evidence" value="ECO:0007669"/>
    <property type="project" value="TreeGrafter"/>
</dbReference>